<dbReference type="Gene3D" id="3.20.180.10">
    <property type="entry name" value="PNP-oxidase-like"/>
    <property type="match status" value="1"/>
</dbReference>
<feature type="domain" description="DUF2470" evidence="1">
    <location>
        <begin position="153"/>
        <end position="228"/>
    </location>
</feature>
<evidence type="ECO:0000259" key="1">
    <source>
        <dbReference type="Pfam" id="PF10615"/>
    </source>
</evidence>
<dbReference type="Pfam" id="PF10615">
    <property type="entry name" value="DUF2470"/>
    <property type="match status" value="1"/>
</dbReference>
<dbReference type="InterPro" id="IPR019595">
    <property type="entry name" value="DUF2470"/>
</dbReference>
<reference evidence="3" key="1">
    <citation type="journal article" date="2019" name="Int. J. Syst. Evol. Microbiol.">
        <title>The Global Catalogue of Microorganisms (GCM) 10K type strain sequencing project: providing services to taxonomists for standard genome sequencing and annotation.</title>
        <authorList>
            <consortium name="The Broad Institute Genomics Platform"/>
            <consortium name="The Broad Institute Genome Sequencing Center for Infectious Disease"/>
            <person name="Wu L."/>
            <person name="Ma J."/>
        </authorList>
    </citation>
    <scope>NUCLEOTIDE SEQUENCE [LARGE SCALE GENOMIC DNA]</scope>
    <source>
        <strain evidence="3">JCM 12393</strain>
    </source>
</reference>
<protein>
    <submittedName>
        <fullName evidence="2">DUF2470 domain-containing protein</fullName>
    </submittedName>
</protein>
<name>A0ABP4IP37_9ACTN</name>
<evidence type="ECO:0000313" key="3">
    <source>
        <dbReference type="Proteomes" id="UP001499863"/>
    </source>
</evidence>
<dbReference type="SUPFAM" id="SSF50475">
    <property type="entry name" value="FMN-binding split barrel"/>
    <property type="match status" value="1"/>
</dbReference>
<keyword evidence="3" id="KW-1185">Reference proteome</keyword>
<comment type="caution">
    <text evidence="2">The sequence shown here is derived from an EMBL/GenBank/DDBJ whole genome shotgun (WGS) entry which is preliminary data.</text>
</comment>
<dbReference type="Proteomes" id="UP001499863">
    <property type="component" value="Unassembled WGS sequence"/>
</dbReference>
<dbReference type="InterPro" id="IPR037119">
    <property type="entry name" value="Haem_oxidase_HugZ-like_sf"/>
</dbReference>
<dbReference type="RefSeq" id="WP_344333721.1">
    <property type="nucleotide sequence ID" value="NZ_BAAAKJ010000138.1"/>
</dbReference>
<dbReference type="EMBL" id="BAAAKJ010000138">
    <property type="protein sequence ID" value="GAA1393792.1"/>
    <property type="molecule type" value="Genomic_DNA"/>
</dbReference>
<proteinExistence type="predicted"/>
<gene>
    <name evidence="2" type="ORF">GCM10009639_27250</name>
</gene>
<organism evidence="2 3">
    <name type="scientific">Kitasatospora putterlickiae</name>
    <dbReference type="NCBI Taxonomy" id="221725"/>
    <lineage>
        <taxon>Bacteria</taxon>
        <taxon>Bacillati</taxon>
        <taxon>Actinomycetota</taxon>
        <taxon>Actinomycetes</taxon>
        <taxon>Kitasatosporales</taxon>
        <taxon>Streptomycetaceae</taxon>
        <taxon>Kitasatospora</taxon>
    </lineage>
</organism>
<accession>A0ABP4IP37</accession>
<sequence>MSPHPHDAETTEISEPSAAERIGSLLAATSSVVVRACGEPHELTTAVSVHGSRLRLRAPLDAPLTVAAAREQDGLAVVLDLTDIAPVAVRDRVRGRLTLAGRLHLAHLADDGLSVHLRLDVAHAVLSTPYGTTAITGADLAAAAPDPLARYEAGLLTHLADDHPDALARLTRLLDPALLVERPAVRPLALDRYGLVLRLDHPNGHRDVRLVFLEPARDADEFGHRVHQLLTAAEQTLPARRP</sequence>
<evidence type="ECO:0000313" key="2">
    <source>
        <dbReference type="EMBL" id="GAA1393792.1"/>
    </source>
</evidence>